<gene>
    <name evidence="3" type="ORF">ERS852557_01432</name>
</gene>
<dbReference type="Gene3D" id="2.160.10.10">
    <property type="entry name" value="Hexapeptide repeat proteins"/>
    <property type="match status" value="1"/>
</dbReference>
<dbReference type="InterPro" id="IPR011004">
    <property type="entry name" value="Trimer_LpxA-like_sf"/>
</dbReference>
<dbReference type="InterPro" id="IPR051159">
    <property type="entry name" value="Hexapeptide_acetyltransf"/>
</dbReference>
<accession>A0A174QLV0</accession>
<dbReference type="AlphaFoldDB" id="A0A174QLV0"/>
<protein>
    <submittedName>
        <fullName evidence="3">O-acetyltransferase Cps9vM</fullName>
    </submittedName>
</protein>
<dbReference type="PANTHER" id="PTHR23416">
    <property type="entry name" value="SIALIC ACID SYNTHASE-RELATED"/>
    <property type="match status" value="1"/>
</dbReference>
<evidence type="ECO:0000256" key="2">
    <source>
        <dbReference type="ARBA" id="ARBA00022679"/>
    </source>
</evidence>
<evidence type="ECO:0000313" key="3">
    <source>
        <dbReference type="EMBL" id="CUP72587.1"/>
    </source>
</evidence>
<evidence type="ECO:0000256" key="1">
    <source>
        <dbReference type="ARBA" id="ARBA00007274"/>
    </source>
</evidence>
<dbReference type="SUPFAM" id="SSF51161">
    <property type="entry name" value="Trimeric LpxA-like enzymes"/>
    <property type="match status" value="1"/>
</dbReference>
<dbReference type="GO" id="GO:0005829">
    <property type="term" value="C:cytosol"/>
    <property type="evidence" value="ECO:0007669"/>
    <property type="project" value="TreeGrafter"/>
</dbReference>
<name>A0A174QLV0_BACT4</name>
<dbReference type="GO" id="GO:0008374">
    <property type="term" value="F:O-acyltransferase activity"/>
    <property type="evidence" value="ECO:0007669"/>
    <property type="project" value="TreeGrafter"/>
</dbReference>
<proteinExistence type="inferred from homology"/>
<sequence>MKLGVALRAFIPTVFFNFRYLPFRQALKLPIWIYKPHFVSLRGSVVIEASKISSGMIRLGFLTATAYPNNGISWNNEGMIIFKGKCVIGNNAFIVTGKQGVIEFGENFCSTTSLKIISCIGIKFGKSVTLGWEVIIMDTNFHLLYDIEKNKFKKAYGEIVIGEYNWFSSQCYIMHSVHTPERCVFGARSVLVNGGKYEPYCVYGGNPVRVLSRNIICDMDKKLDYSKAND</sequence>
<comment type="similarity">
    <text evidence="1">Belongs to the transferase hexapeptide repeat family.</text>
</comment>
<dbReference type="EMBL" id="CZBI01000002">
    <property type="protein sequence ID" value="CUP72587.1"/>
    <property type="molecule type" value="Genomic_DNA"/>
</dbReference>
<evidence type="ECO:0000313" key="4">
    <source>
        <dbReference type="Proteomes" id="UP000095541"/>
    </source>
</evidence>
<keyword evidence="2 3" id="KW-0808">Transferase</keyword>
<reference evidence="3 4" key="1">
    <citation type="submission" date="2015-09" db="EMBL/GenBank/DDBJ databases">
        <authorList>
            <consortium name="Pathogen Informatics"/>
        </authorList>
    </citation>
    <scope>NUCLEOTIDE SEQUENCE [LARGE SCALE GENOMIC DNA]</scope>
    <source>
        <strain evidence="3 4">2789STDY5834945</strain>
    </source>
</reference>
<dbReference type="Proteomes" id="UP000095541">
    <property type="component" value="Unassembled WGS sequence"/>
</dbReference>
<organism evidence="3 4">
    <name type="scientific">Bacteroides thetaiotaomicron</name>
    <dbReference type="NCBI Taxonomy" id="818"/>
    <lineage>
        <taxon>Bacteria</taxon>
        <taxon>Pseudomonadati</taxon>
        <taxon>Bacteroidota</taxon>
        <taxon>Bacteroidia</taxon>
        <taxon>Bacteroidales</taxon>
        <taxon>Bacteroidaceae</taxon>
        <taxon>Bacteroides</taxon>
    </lineage>
</organism>
<dbReference type="RefSeq" id="WP_055217655.1">
    <property type="nucleotide sequence ID" value="NZ_CZBI01000002.1"/>
</dbReference>
<dbReference type="PANTHER" id="PTHR23416:SF23">
    <property type="entry name" value="ACETYLTRANSFERASE C18B11.09C-RELATED"/>
    <property type="match status" value="1"/>
</dbReference>